<keyword evidence="1" id="KW-0614">Plasmid</keyword>
<proteinExistence type="predicted"/>
<accession>A0A162CDV3</accession>
<name>A0A162CDV3_VIBPH</name>
<dbReference type="EMBL" id="KP791968">
    <property type="protein sequence ID" value="AKD43695.1"/>
    <property type="molecule type" value="Genomic_DNA"/>
</dbReference>
<dbReference type="RefSeq" id="WP_140150502.1">
    <property type="nucleotide sequence ID" value="NZ_KP791968.1"/>
</dbReference>
<evidence type="ECO:0008006" key="2">
    <source>
        <dbReference type="Google" id="ProtNLM"/>
    </source>
</evidence>
<organism evidence="1">
    <name type="scientific">Vibrio parahaemolyticus</name>
    <dbReference type="NCBI Taxonomy" id="670"/>
    <lineage>
        <taxon>Bacteria</taxon>
        <taxon>Pseudomonadati</taxon>
        <taxon>Pseudomonadota</taxon>
        <taxon>Gammaproteobacteria</taxon>
        <taxon>Vibrionales</taxon>
        <taxon>Vibrionaceae</taxon>
        <taxon>Vibrio</taxon>
    </lineage>
</organism>
<protein>
    <recommendedName>
        <fullName evidence="2">Replication protein</fullName>
    </recommendedName>
</protein>
<reference evidence="1" key="1">
    <citation type="submission" date="2015-02" db="EMBL/GenBank/DDBJ databases">
        <title>Sequence analysis of the plasmid encoding blaPER-1 from Vibrio parahaemolyticus.</title>
        <authorList>
            <person name="Li R."/>
            <person name="Chen S."/>
        </authorList>
    </citation>
    <scope>NUCLEOTIDE SEQUENCE</scope>
    <source>
        <strain evidence="1">2011VPH2</strain>
        <plasmid evidence="1">pVPH2</plasmid>
    </source>
</reference>
<geneLocation type="plasmid" evidence="1">
    <name>pVPH2</name>
</geneLocation>
<dbReference type="AlphaFoldDB" id="A0A162CDV3"/>
<evidence type="ECO:0000313" key="1">
    <source>
        <dbReference type="EMBL" id="AKD43695.1"/>
    </source>
</evidence>
<sequence length="369" mass="42431">MSDTTENLEGYFPAEIVNEAFGSRPSTTTLMDCIFLPGRVPRDLVARISGNKAELEQQLLAQKPLLSTSLSKPYWKKGTNKREFDAVRIDVYSAVCLADDRHLLEGIVSVGGMYVDLSGLTLRQAIELAQINVELDKLSHQYHNLLDTKMFSGVYDYFLCDFTTLFEFLNLKNQKANKNTVMTRLQRLSQMLLVLDYEKDGETLPHYHTRMKLVDSNYITLLVLDGIKNKGSIRADTITHFIVGVHKTFTASLRQEGAISRKRFLKVYPQLTGKHAVTDFCKYIDAHKREYVHGKYLSHLIKDYYANKVRVSKQHLSRHINNTMAEVILKKDVLLRDFRLLLQEKVRDDGKQDIMLLYLGDEEKEEVTT</sequence>